<name>A0A381QBC0_9ZZZZ</name>
<gene>
    <name evidence="1" type="ORF">METZ01_LOCUS29476</name>
</gene>
<organism evidence="1">
    <name type="scientific">marine metagenome</name>
    <dbReference type="NCBI Taxonomy" id="408172"/>
    <lineage>
        <taxon>unclassified sequences</taxon>
        <taxon>metagenomes</taxon>
        <taxon>ecological metagenomes</taxon>
    </lineage>
</organism>
<reference evidence="1" key="1">
    <citation type="submission" date="2018-05" db="EMBL/GenBank/DDBJ databases">
        <authorList>
            <person name="Lanie J.A."/>
            <person name="Ng W.-L."/>
            <person name="Kazmierczak K.M."/>
            <person name="Andrzejewski T.M."/>
            <person name="Davidsen T.M."/>
            <person name="Wayne K.J."/>
            <person name="Tettelin H."/>
            <person name="Glass J.I."/>
            <person name="Rusch D."/>
            <person name="Podicherti R."/>
            <person name="Tsui H.-C.T."/>
            <person name="Winkler M.E."/>
        </authorList>
    </citation>
    <scope>NUCLEOTIDE SEQUENCE</scope>
</reference>
<dbReference type="EMBL" id="UINC01001285">
    <property type="protein sequence ID" value="SUZ76622.1"/>
    <property type="molecule type" value="Genomic_DNA"/>
</dbReference>
<protein>
    <submittedName>
        <fullName evidence="1">Uncharacterized protein</fullName>
    </submittedName>
</protein>
<sequence>MANTFKVKTVQNVPNTSAFVYQCPDDTTAVVLGMLVSNTNATADLTCTANMITNTAETKDVSGGGVTETNYDTCLLPAVPIPRATSLELFSGQKIVLQATDGIKIKSSITGLSMDVTLTLMEMT</sequence>
<proteinExistence type="predicted"/>
<dbReference type="AlphaFoldDB" id="A0A381QBC0"/>
<accession>A0A381QBC0</accession>
<evidence type="ECO:0000313" key="1">
    <source>
        <dbReference type="EMBL" id="SUZ76622.1"/>
    </source>
</evidence>